<comment type="caution">
    <text evidence="2">The sequence shown here is derived from an EMBL/GenBank/DDBJ whole genome shotgun (WGS) entry which is preliminary data.</text>
</comment>
<dbReference type="Pfam" id="PF02811">
    <property type="entry name" value="PHP"/>
    <property type="match status" value="1"/>
</dbReference>
<name>A0ABS1T823_9CLOT</name>
<evidence type="ECO:0000259" key="1">
    <source>
        <dbReference type="SMART" id="SM00481"/>
    </source>
</evidence>
<dbReference type="RefSeq" id="WP_202747466.1">
    <property type="nucleotide sequence ID" value="NZ_JAESWC010000002.1"/>
</dbReference>
<keyword evidence="3" id="KW-1185">Reference proteome</keyword>
<dbReference type="Gene3D" id="1.10.150.650">
    <property type="match status" value="1"/>
</dbReference>
<dbReference type="SUPFAM" id="SSF89550">
    <property type="entry name" value="PHP domain-like"/>
    <property type="match status" value="1"/>
</dbReference>
<feature type="domain" description="Polymerase/histidinol phosphatase N-terminal" evidence="1">
    <location>
        <begin position="5"/>
        <end position="70"/>
    </location>
</feature>
<dbReference type="EMBL" id="JAESWC010000002">
    <property type="protein sequence ID" value="MBL4934821.1"/>
    <property type="molecule type" value="Genomic_DNA"/>
</dbReference>
<protein>
    <submittedName>
        <fullName evidence="2">PHP domain-containing protein</fullName>
    </submittedName>
</protein>
<proteinExistence type="predicted"/>
<evidence type="ECO:0000313" key="3">
    <source>
        <dbReference type="Proteomes" id="UP000632377"/>
    </source>
</evidence>
<dbReference type="Proteomes" id="UP000632377">
    <property type="component" value="Unassembled WGS sequence"/>
</dbReference>
<sequence length="280" mass="31559">MTLKADLHMHTHASDGKLTSIEIVNKCKIKGLDIISITDHDTTAGIEEALTHGLELGITVVPGIELSTTYNGESIHVLGYFRDDSYKNKTFSKILKEMTDFRINRGKKIVENLDKHFNIELDYDDILRKAKGVIARPHIAKAIVDKGYDYSWEYIFKNIIGENSPAYVPKKNLSLEEGINLLKSVNALVVLAHPILYKKTSAEELMNYEFDGIEAIYHMNTPKQNDYYKSVAKKYKKIITAGSDFHGIEKKDNGHGSIGCVSLTGEYLTIFMDSINLKLK</sequence>
<dbReference type="CDD" id="cd07438">
    <property type="entry name" value="PHP_HisPPase_AMP"/>
    <property type="match status" value="1"/>
</dbReference>
<dbReference type="InterPro" id="IPR004013">
    <property type="entry name" value="PHP_dom"/>
</dbReference>
<dbReference type="InterPro" id="IPR016195">
    <property type="entry name" value="Pol/histidinol_Pase-like"/>
</dbReference>
<organism evidence="2 3">
    <name type="scientific">Clostridium rhizosphaerae</name>
    <dbReference type="NCBI Taxonomy" id="2803861"/>
    <lineage>
        <taxon>Bacteria</taxon>
        <taxon>Bacillati</taxon>
        <taxon>Bacillota</taxon>
        <taxon>Clostridia</taxon>
        <taxon>Eubacteriales</taxon>
        <taxon>Clostridiaceae</taxon>
        <taxon>Clostridium</taxon>
    </lineage>
</organism>
<dbReference type="PANTHER" id="PTHR42924:SF3">
    <property type="entry name" value="POLYMERASE_HISTIDINOL PHOSPHATASE N-TERMINAL DOMAIN-CONTAINING PROTEIN"/>
    <property type="match status" value="1"/>
</dbReference>
<dbReference type="SMART" id="SM00481">
    <property type="entry name" value="POLIIIAc"/>
    <property type="match status" value="1"/>
</dbReference>
<reference evidence="2 3" key="1">
    <citation type="submission" date="2021-01" db="EMBL/GenBank/DDBJ databases">
        <title>Genome public.</title>
        <authorList>
            <person name="Liu C."/>
            <person name="Sun Q."/>
        </authorList>
    </citation>
    <scope>NUCLEOTIDE SEQUENCE [LARGE SCALE GENOMIC DNA]</scope>
    <source>
        <strain evidence="2 3">YIM B02515</strain>
    </source>
</reference>
<dbReference type="InterPro" id="IPR003141">
    <property type="entry name" value="Pol/His_phosphatase_N"/>
</dbReference>
<dbReference type="PANTHER" id="PTHR42924">
    <property type="entry name" value="EXONUCLEASE"/>
    <property type="match status" value="1"/>
</dbReference>
<gene>
    <name evidence="2" type="ORF">JK636_03510</name>
</gene>
<evidence type="ECO:0000313" key="2">
    <source>
        <dbReference type="EMBL" id="MBL4934821.1"/>
    </source>
</evidence>
<accession>A0ABS1T823</accession>
<dbReference type="Gene3D" id="3.20.20.140">
    <property type="entry name" value="Metal-dependent hydrolases"/>
    <property type="match status" value="1"/>
</dbReference>
<dbReference type="InterPro" id="IPR052018">
    <property type="entry name" value="PHP_domain"/>
</dbReference>